<accession>A0AA41X7W5</accession>
<protein>
    <submittedName>
        <fullName evidence="1">Uncharacterized protein</fullName>
    </submittedName>
</protein>
<organism evidence="1 2">
    <name type="scientific">Ectobacillus ponti</name>
    <dbReference type="NCBI Taxonomy" id="2961894"/>
    <lineage>
        <taxon>Bacteria</taxon>
        <taxon>Bacillati</taxon>
        <taxon>Bacillota</taxon>
        <taxon>Bacilli</taxon>
        <taxon>Bacillales</taxon>
        <taxon>Bacillaceae</taxon>
        <taxon>Ectobacillus</taxon>
    </lineage>
</organism>
<name>A0AA41X7W5_9BACI</name>
<dbReference type="Proteomes" id="UP001156102">
    <property type="component" value="Unassembled WGS sequence"/>
</dbReference>
<gene>
    <name evidence="1" type="ORF">NK662_18700</name>
</gene>
<dbReference type="AlphaFoldDB" id="A0AA41X7W5"/>
<sequence length="127" mass="14005">MDQLQQAVEAAIKAVKTLTYDEGVVIGGAMAKLQNRVKLLEARVVAARQREKRRKKEVKHLQAAIARHKGNNALPALRTLQLEGLDCFAEAGELKEAGNLNEAQYLQGKAYGLLRAVDELRKTLEGD</sequence>
<evidence type="ECO:0000313" key="1">
    <source>
        <dbReference type="EMBL" id="MCP8970551.1"/>
    </source>
</evidence>
<reference evidence="1" key="1">
    <citation type="submission" date="2022-07" db="EMBL/GenBank/DDBJ databases">
        <authorList>
            <person name="Li W.-J."/>
            <person name="Deng Q.-Q."/>
        </authorList>
    </citation>
    <scope>NUCLEOTIDE SEQUENCE</scope>
    <source>
        <strain evidence="1">SYSU M60031</strain>
    </source>
</reference>
<dbReference type="EMBL" id="JANCLT010000012">
    <property type="protein sequence ID" value="MCP8970551.1"/>
    <property type="molecule type" value="Genomic_DNA"/>
</dbReference>
<dbReference type="RefSeq" id="WP_254760467.1">
    <property type="nucleotide sequence ID" value="NZ_JANCLT010000012.1"/>
</dbReference>
<comment type="caution">
    <text evidence="1">The sequence shown here is derived from an EMBL/GenBank/DDBJ whole genome shotgun (WGS) entry which is preliminary data.</text>
</comment>
<evidence type="ECO:0000313" key="2">
    <source>
        <dbReference type="Proteomes" id="UP001156102"/>
    </source>
</evidence>
<keyword evidence="2" id="KW-1185">Reference proteome</keyword>
<proteinExistence type="predicted"/>